<keyword evidence="2 5" id="KW-0689">Ribosomal protein</keyword>
<evidence type="ECO:0000256" key="3">
    <source>
        <dbReference type="ARBA" id="ARBA00023274"/>
    </source>
</evidence>
<proteinExistence type="inferred from homology"/>
<accession>A0A1G2MJQ0</accession>
<dbReference type="EMBL" id="MHRJ01000007">
    <property type="protein sequence ID" value="OHA23399.1"/>
    <property type="molecule type" value="Genomic_DNA"/>
</dbReference>
<dbReference type="InterPro" id="IPR044957">
    <property type="entry name" value="Ribosomal_bL32_bact"/>
</dbReference>
<dbReference type="PANTHER" id="PTHR35534:SF1">
    <property type="entry name" value="LARGE RIBOSOMAL SUBUNIT PROTEIN BL32"/>
    <property type="match status" value="1"/>
</dbReference>
<dbReference type="PANTHER" id="PTHR35534">
    <property type="entry name" value="50S RIBOSOMAL PROTEIN L32"/>
    <property type="match status" value="1"/>
</dbReference>
<name>A0A1G2MJQ0_9BACT</name>
<dbReference type="Proteomes" id="UP000176493">
    <property type="component" value="Unassembled WGS sequence"/>
</dbReference>
<dbReference type="NCBIfam" id="TIGR01031">
    <property type="entry name" value="rpmF_bact"/>
    <property type="match status" value="1"/>
</dbReference>
<dbReference type="GO" id="GO:0006412">
    <property type="term" value="P:translation"/>
    <property type="evidence" value="ECO:0007669"/>
    <property type="project" value="UniProtKB-UniRule"/>
</dbReference>
<comment type="similarity">
    <text evidence="1 5">Belongs to the bacterial ribosomal protein bL32 family.</text>
</comment>
<dbReference type="GO" id="GO:0003735">
    <property type="term" value="F:structural constituent of ribosome"/>
    <property type="evidence" value="ECO:0007669"/>
    <property type="project" value="InterPro"/>
</dbReference>
<sequence length="77" mass="9134">MVVRMRSTKSHRNNRRSHFKLAPPCFSVCDSCKQPRLSHTMCLHCGKYRGRIFFDVQKRIDKKQKKQKERAKTAVGR</sequence>
<evidence type="ECO:0000313" key="6">
    <source>
        <dbReference type="EMBL" id="OHA23399.1"/>
    </source>
</evidence>
<dbReference type="InterPro" id="IPR002677">
    <property type="entry name" value="Ribosomal_bL32"/>
</dbReference>
<gene>
    <name evidence="5" type="primary">rpmF</name>
    <name evidence="6" type="ORF">A2W52_04430</name>
</gene>
<dbReference type="InterPro" id="IPR011332">
    <property type="entry name" value="Ribosomal_zn-bd"/>
</dbReference>
<reference evidence="6 7" key="1">
    <citation type="journal article" date="2016" name="Nat. Commun.">
        <title>Thousands of microbial genomes shed light on interconnected biogeochemical processes in an aquifer system.</title>
        <authorList>
            <person name="Anantharaman K."/>
            <person name="Brown C.T."/>
            <person name="Hug L.A."/>
            <person name="Sharon I."/>
            <person name="Castelle C.J."/>
            <person name="Probst A.J."/>
            <person name="Thomas B.C."/>
            <person name="Singh A."/>
            <person name="Wilkins M.J."/>
            <person name="Karaoz U."/>
            <person name="Brodie E.L."/>
            <person name="Williams K.H."/>
            <person name="Hubbard S.S."/>
            <person name="Banfield J.F."/>
        </authorList>
    </citation>
    <scope>NUCLEOTIDE SEQUENCE [LARGE SCALE GENOMIC DNA]</scope>
</reference>
<dbReference type="SUPFAM" id="SSF57829">
    <property type="entry name" value="Zn-binding ribosomal proteins"/>
    <property type="match status" value="1"/>
</dbReference>
<evidence type="ECO:0000313" key="7">
    <source>
        <dbReference type="Proteomes" id="UP000176493"/>
    </source>
</evidence>
<organism evidence="6 7">
    <name type="scientific">Candidatus Taylorbacteria bacterium RIFCSPHIGHO2_02_49_25</name>
    <dbReference type="NCBI Taxonomy" id="1802305"/>
    <lineage>
        <taxon>Bacteria</taxon>
        <taxon>Candidatus Tayloriibacteriota</taxon>
    </lineage>
</organism>
<dbReference type="GO" id="GO:0015934">
    <property type="term" value="C:large ribosomal subunit"/>
    <property type="evidence" value="ECO:0007669"/>
    <property type="project" value="InterPro"/>
</dbReference>
<evidence type="ECO:0000256" key="4">
    <source>
        <dbReference type="ARBA" id="ARBA00035178"/>
    </source>
</evidence>
<dbReference type="AlphaFoldDB" id="A0A1G2MJQ0"/>
<protein>
    <recommendedName>
        <fullName evidence="4 5">Large ribosomal subunit protein bL32</fullName>
    </recommendedName>
</protein>
<dbReference type="HAMAP" id="MF_00340">
    <property type="entry name" value="Ribosomal_bL32"/>
    <property type="match status" value="1"/>
</dbReference>
<dbReference type="Pfam" id="PF01783">
    <property type="entry name" value="Ribosomal_L32p"/>
    <property type="match status" value="1"/>
</dbReference>
<evidence type="ECO:0000256" key="1">
    <source>
        <dbReference type="ARBA" id="ARBA00008560"/>
    </source>
</evidence>
<evidence type="ECO:0000256" key="5">
    <source>
        <dbReference type="HAMAP-Rule" id="MF_00340"/>
    </source>
</evidence>
<evidence type="ECO:0000256" key="2">
    <source>
        <dbReference type="ARBA" id="ARBA00022980"/>
    </source>
</evidence>
<keyword evidence="3 5" id="KW-0687">Ribonucleoprotein</keyword>
<comment type="caution">
    <text evidence="6">The sequence shown here is derived from an EMBL/GenBank/DDBJ whole genome shotgun (WGS) entry which is preliminary data.</text>
</comment>